<dbReference type="SUPFAM" id="SSF53300">
    <property type="entry name" value="vWA-like"/>
    <property type="match status" value="1"/>
</dbReference>
<dbReference type="InterPro" id="IPR002035">
    <property type="entry name" value="VWF_A"/>
</dbReference>
<feature type="chain" id="PRO_5012602007" evidence="2">
    <location>
        <begin position="18"/>
        <end position="237"/>
    </location>
</feature>
<dbReference type="Gene3D" id="3.40.50.410">
    <property type="entry name" value="von Willebrand factor, type A domain"/>
    <property type="match status" value="1"/>
</dbReference>
<dbReference type="InterPro" id="IPR010607">
    <property type="entry name" value="DUF1194"/>
</dbReference>
<name>A0A238KWT9_9RHOB</name>
<dbReference type="RefSeq" id="WP_176445217.1">
    <property type="nucleotide sequence ID" value="NZ_FXYF01000011.1"/>
</dbReference>
<evidence type="ECO:0000313" key="4">
    <source>
        <dbReference type="EMBL" id="SMX47283.1"/>
    </source>
</evidence>
<evidence type="ECO:0000313" key="5">
    <source>
        <dbReference type="Proteomes" id="UP000207598"/>
    </source>
</evidence>
<evidence type="ECO:0000256" key="2">
    <source>
        <dbReference type="SAM" id="SignalP"/>
    </source>
</evidence>
<dbReference type="Pfam" id="PF06707">
    <property type="entry name" value="DUF1194"/>
    <property type="match status" value="1"/>
</dbReference>
<dbReference type="CDD" id="cd00198">
    <property type="entry name" value="vWFA"/>
    <property type="match status" value="1"/>
</dbReference>
<feature type="signal peptide" evidence="2">
    <location>
        <begin position="1"/>
        <end position="17"/>
    </location>
</feature>
<keyword evidence="5" id="KW-1185">Reference proteome</keyword>
<evidence type="ECO:0000259" key="3">
    <source>
        <dbReference type="PROSITE" id="PS50234"/>
    </source>
</evidence>
<evidence type="ECO:0000256" key="1">
    <source>
        <dbReference type="SAM" id="MobiDB-lite"/>
    </source>
</evidence>
<protein>
    <submittedName>
        <fullName evidence="4">von Willebrand factor type A domain protein</fullName>
    </submittedName>
</protein>
<dbReference type="Proteomes" id="UP000207598">
    <property type="component" value="Unassembled WGS sequence"/>
</dbReference>
<dbReference type="EMBL" id="FXYF01000011">
    <property type="protein sequence ID" value="SMX47283.1"/>
    <property type="molecule type" value="Genomic_DNA"/>
</dbReference>
<proteinExistence type="predicted"/>
<gene>
    <name evidence="4" type="ORF">MAA8898_03619</name>
</gene>
<dbReference type="AlphaFoldDB" id="A0A238KWT9"/>
<sequence length="237" mass="25342">MRLLPILVLCLLPLRLAACEIALVLAVDVSGSVDVQEYDIQMQGLAAALRDGAVVGALVEGRARVALLQWTGNSRQQVTLPWREIASFAEAEALARDIETAPRAWRHFSTAIGEALRAAIALFAEVPDCRRRVIDLSGDGLSNEGPEPATLKPALGAQGIVVNALAIEGAEADLTAYFYENVIHGPGAFVATANGYADYPRRIRQKLLREITKQTAAGATPAPPGSIPAERMQTPQR</sequence>
<dbReference type="InterPro" id="IPR036465">
    <property type="entry name" value="vWFA_dom_sf"/>
</dbReference>
<reference evidence="4 5" key="1">
    <citation type="submission" date="2017-05" db="EMBL/GenBank/DDBJ databases">
        <authorList>
            <person name="Song R."/>
            <person name="Chenine A.L."/>
            <person name="Ruprecht R.M."/>
        </authorList>
    </citation>
    <scope>NUCLEOTIDE SEQUENCE [LARGE SCALE GENOMIC DNA]</scope>
    <source>
        <strain evidence="4 5">CECT 8898</strain>
    </source>
</reference>
<feature type="domain" description="VWFA" evidence="3">
    <location>
        <begin position="22"/>
        <end position="211"/>
    </location>
</feature>
<feature type="region of interest" description="Disordered" evidence="1">
    <location>
        <begin position="214"/>
        <end position="237"/>
    </location>
</feature>
<organism evidence="4 5">
    <name type="scientific">Maliponia aquimaris</name>
    <dbReference type="NCBI Taxonomy" id="1673631"/>
    <lineage>
        <taxon>Bacteria</taxon>
        <taxon>Pseudomonadati</taxon>
        <taxon>Pseudomonadota</taxon>
        <taxon>Alphaproteobacteria</taxon>
        <taxon>Rhodobacterales</taxon>
        <taxon>Paracoccaceae</taxon>
        <taxon>Maliponia</taxon>
    </lineage>
</organism>
<keyword evidence="2" id="KW-0732">Signal</keyword>
<dbReference type="PROSITE" id="PS50234">
    <property type="entry name" value="VWFA"/>
    <property type="match status" value="1"/>
</dbReference>
<accession>A0A238KWT9</accession>